<evidence type="ECO:0000313" key="1">
    <source>
        <dbReference type="EMBL" id="WAH42302.1"/>
    </source>
</evidence>
<dbReference type="EMBL" id="CP104067">
    <property type="protein sequence ID" value="WAH42302.1"/>
    <property type="molecule type" value="Genomic_DNA"/>
</dbReference>
<dbReference type="InterPro" id="IPR053154">
    <property type="entry name" value="c-di-AMP_regulator"/>
</dbReference>
<name>A0ABY6ZHF9_9BACL</name>
<dbReference type="PANTHER" id="PTHR37804:SF1">
    <property type="entry name" value="CDAA REGULATORY PROTEIN CDAR"/>
    <property type="match status" value="1"/>
</dbReference>
<dbReference type="PANTHER" id="PTHR37804">
    <property type="entry name" value="CDAA REGULATORY PROTEIN CDAR"/>
    <property type="match status" value="1"/>
</dbReference>
<reference evidence="1" key="1">
    <citation type="submission" date="2022-08" db="EMBL/GenBank/DDBJ databases">
        <title>Alicyclobacillus fastidiosus DSM 17978, complete genome.</title>
        <authorList>
            <person name="Wang Q."/>
            <person name="Cai R."/>
            <person name="Wang Z."/>
        </authorList>
    </citation>
    <scope>NUCLEOTIDE SEQUENCE</scope>
    <source>
        <strain evidence="1">DSM 17978</strain>
    </source>
</reference>
<dbReference type="Gene3D" id="2.170.120.30">
    <property type="match status" value="2"/>
</dbReference>
<protein>
    <submittedName>
        <fullName evidence="1">CdaR family protein</fullName>
    </submittedName>
</protein>
<dbReference type="Gene3D" id="2.170.120.40">
    <property type="entry name" value="YbbR-like domain"/>
    <property type="match status" value="2"/>
</dbReference>
<accession>A0ABY6ZHF9</accession>
<organism evidence="1 2">
    <name type="scientific">Alicyclobacillus fastidiosus</name>
    <dbReference type="NCBI Taxonomy" id="392011"/>
    <lineage>
        <taxon>Bacteria</taxon>
        <taxon>Bacillati</taxon>
        <taxon>Bacillota</taxon>
        <taxon>Bacilli</taxon>
        <taxon>Bacillales</taxon>
        <taxon>Alicyclobacillaceae</taxon>
        <taxon>Alicyclobacillus</taxon>
    </lineage>
</organism>
<keyword evidence="2" id="KW-1185">Reference proteome</keyword>
<proteinExistence type="predicted"/>
<dbReference type="InterPro" id="IPR012505">
    <property type="entry name" value="YbbR"/>
</dbReference>
<dbReference type="Pfam" id="PF07949">
    <property type="entry name" value="YbbR"/>
    <property type="match status" value="2"/>
</dbReference>
<sequence>MMDRFLRNNVFLRILAIVLACIIWLGVHAPQDNTSSSQSQSTGVTQAYHLPIHVQVGDDVVVSSMSQSTATINVTTSILNLASLPAEMLKVQLVANAQGLGSGTQVLHIAAVDMPNDIKNYTLQPSTVTVALEKKVSQAKPIDIEINGTPATGYALGQLVLNTQSVSVSGAKAPVQSVSRVVGTVDVSGMKSTDTKIVDLTPVDSHGNTVQDVDISPTSISVNVPIQSSDQKVTLAPKVTGIPAPGYAVSGVNLDNEQASESGLPSSSLPKTGLVVPVDVSGLSKTSTLDVPIPLMQGMTQITPSSVAATVTIEPSSTVTFNQVPVRVRNATSGTKVTLPDNPTVDVTVTGPKSIVNGMTAADVEAFVDASKLKLGDTSATVAVQVPQWVSVADLSQRAVNVQVVQNG</sequence>
<evidence type="ECO:0000313" key="2">
    <source>
        <dbReference type="Proteomes" id="UP001164761"/>
    </source>
</evidence>
<gene>
    <name evidence="1" type="ORF">NZD89_02005</name>
</gene>
<dbReference type="Proteomes" id="UP001164761">
    <property type="component" value="Chromosome"/>
</dbReference>
<dbReference type="RefSeq" id="WP_268006190.1">
    <property type="nucleotide sequence ID" value="NZ_BSUT01000001.1"/>
</dbReference>